<keyword evidence="4" id="KW-0732">Signal</keyword>
<dbReference type="InterPro" id="IPR000757">
    <property type="entry name" value="Beta-glucanase-like"/>
</dbReference>
<evidence type="ECO:0000313" key="6">
    <source>
        <dbReference type="EMBL" id="EYU33024.1"/>
    </source>
</evidence>
<dbReference type="GO" id="GO:0016762">
    <property type="term" value="F:xyloglucan:xyloglucosyl transferase activity"/>
    <property type="evidence" value="ECO:0007669"/>
    <property type="project" value="InterPro"/>
</dbReference>
<evidence type="ECO:0000256" key="1">
    <source>
        <dbReference type="ARBA" id="ARBA00022801"/>
    </source>
</evidence>
<dbReference type="Proteomes" id="UP000030748">
    <property type="component" value="Unassembled WGS sequence"/>
</dbReference>
<keyword evidence="2" id="KW-0326">Glycosidase</keyword>
<dbReference type="SUPFAM" id="SSF49899">
    <property type="entry name" value="Concanavalin A-like lectins/glucanases"/>
    <property type="match status" value="1"/>
</dbReference>
<feature type="chain" id="PRO_5006995497" description="GH16 domain-containing protein" evidence="4">
    <location>
        <begin position="23"/>
        <end position="281"/>
    </location>
</feature>
<dbReference type="PANTHER" id="PTHR31062">
    <property type="entry name" value="XYLOGLUCAN ENDOTRANSGLUCOSYLASE/HYDROLASE PROTEIN 8-RELATED"/>
    <property type="match status" value="1"/>
</dbReference>
<dbReference type="PRINTS" id="PR00737">
    <property type="entry name" value="GLHYDRLASE16"/>
</dbReference>
<evidence type="ECO:0000256" key="3">
    <source>
        <dbReference type="PIRSR" id="PIRSR005604-1"/>
    </source>
</evidence>
<proteinExistence type="predicted"/>
<dbReference type="GO" id="GO:0042546">
    <property type="term" value="P:cell wall biogenesis"/>
    <property type="evidence" value="ECO:0007669"/>
    <property type="project" value="InterPro"/>
</dbReference>
<dbReference type="Pfam" id="PF00722">
    <property type="entry name" value="Glyco_hydro_16"/>
    <property type="match status" value="1"/>
</dbReference>
<dbReference type="InterPro" id="IPR044791">
    <property type="entry name" value="Beta-glucanase/XTH"/>
</dbReference>
<dbReference type="PROSITE" id="PS51762">
    <property type="entry name" value="GH16_2"/>
    <property type="match status" value="1"/>
</dbReference>
<feature type="signal peptide" evidence="4">
    <location>
        <begin position="1"/>
        <end position="22"/>
    </location>
</feature>
<accession>A0A022QZH1</accession>
<protein>
    <recommendedName>
        <fullName evidence="5">GH16 domain-containing protein</fullName>
    </recommendedName>
</protein>
<feature type="domain" description="GH16" evidence="5">
    <location>
        <begin position="20"/>
        <end position="212"/>
    </location>
</feature>
<dbReference type="GO" id="GO:0004553">
    <property type="term" value="F:hydrolase activity, hydrolyzing O-glycosyl compounds"/>
    <property type="evidence" value="ECO:0007669"/>
    <property type="project" value="InterPro"/>
</dbReference>
<keyword evidence="7" id="KW-1185">Reference proteome</keyword>
<dbReference type="InterPro" id="IPR016455">
    <property type="entry name" value="XTH"/>
</dbReference>
<sequence>MMSRLGFLAILLGAFFVVTNRANKTFYDYYSYLWGTDHFIINPEGTEVQLKCDKSSGAGFRSKSQYAFGVFRIKMKIPNKKTGGIVTSFYLTSQGDNEDPNANHFELDFEFFGTTNATIQTNVFMNDSGHREQAFKLWFNPAWDFHTYEIRWNPYLILFSIDNIPIRVYYYTVLQPYPIVPMYVQASIWDPPPEWTWPGPVNWENAPFIAHYSDFGFDACPTPTANIKECYSDRYYWNNLSYIQLSDHEKEVMKTYQQKYMTYDYCDNPSTRKLECVYENK</sequence>
<gene>
    <name evidence="6" type="ORF">MIMGU_mgv1a024253mg</name>
</gene>
<dbReference type="InterPro" id="IPR008264">
    <property type="entry name" value="Beta_glucanase"/>
</dbReference>
<organism evidence="6 7">
    <name type="scientific">Erythranthe guttata</name>
    <name type="common">Yellow monkey flower</name>
    <name type="synonym">Mimulus guttatus</name>
    <dbReference type="NCBI Taxonomy" id="4155"/>
    <lineage>
        <taxon>Eukaryota</taxon>
        <taxon>Viridiplantae</taxon>
        <taxon>Streptophyta</taxon>
        <taxon>Embryophyta</taxon>
        <taxon>Tracheophyta</taxon>
        <taxon>Spermatophyta</taxon>
        <taxon>Magnoliopsida</taxon>
        <taxon>eudicotyledons</taxon>
        <taxon>Gunneridae</taxon>
        <taxon>Pentapetalae</taxon>
        <taxon>asterids</taxon>
        <taxon>lamiids</taxon>
        <taxon>Lamiales</taxon>
        <taxon>Phrymaceae</taxon>
        <taxon>Erythranthe</taxon>
    </lineage>
</organism>
<dbReference type="Gene3D" id="2.60.120.200">
    <property type="match status" value="1"/>
</dbReference>
<name>A0A022QZH1_ERYGU</name>
<keyword evidence="1" id="KW-0378">Hydrolase</keyword>
<dbReference type="PIRSF" id="PIRSF005604">
    <property type="entry name" value="XET"/>
    <property type="match status" value="1"/>
</dbReference>
<dbReference type="InterPro" id="IPR013320">
    <property type="entry name" value="ConA-like_dom_sf"/>
</dbReference>
<evidence type="ECO:0000313" key="7">
    <source>
        <dbReference type="Proteomes" id="UP000030748"/>
    </source>
</evidence>
<dbReference type="GO" id="GO:0010411">
    <property type="term" value="P:xyloglucan metabolic process"/>
    <property type="evidence" value="ECO:0007669"/>
    <property type="project" value="InterPro"/>
</dbReference>
<reference evidence="6 7" key="1">
    <citation type="journal article" date="2013" name="Proc. Natl. Acad. Sci. U.S.A.">
        <title>Fine-scale variation in meiotic recombination in Mimulus inferred from population shotgun sequencing.</title>
        <authorList>
            <person name="Hellsten U."/>
            <person name="Wright K.M."/>
            <person name="Jenkins J."/>
            <person name="Shu S."/>
            <person name="Yuan Y."/>
            <person name="Wessler S.R."/>
            <person name="Schmutz J."/>
            <person name="Willis J.H."/>
            <person name="Rokhsar D.S."/>
        </authorList>
    </citation>
    <scope>NUCLEOTIDE SEQUENCE [LARGE SCALE GENOMIC DNA]</scope>
    <source>
        <strain evidence="7">cv. DUN x IM62</strain>
    </source>
</reference>
<evidence type="ECO:0000256" key="4">
    <source>
        <dbReference type="SAM" id="SignalP"/>
    </source>
</evidence>
<feature type="active site" description="Proton donor" evidence="3">
    <location>
        <position position="110"/>
    </location>
</feature>
<dbReference type="EMBL" id="KI630804">
    <property type="protein sequence ID" value="EYU33024.1"/>
    <property type="molecule type" value="Genomic_DNA"/>
</dbReference>
<evidence type="ECO:0000256" key="2">
    <source>
        <dbReference type="ARBA" id="ARBA00023295"/>
    </source>
</evidence>
<feature type="active site" description="Nucleophile" evidence="3">
    <location>
        <position position="106"/>
    </location>
</feature>
<evidence type="ECO:0000259" key="5">
    <source>
        <dbReference type="PROSITE" id="PS51762"/>
    </source>
</evidence>
<dbReference type="AlphaFoldDB" id="A0A022QZH1"/>